<comment type="subunit">
    <text evidence="7">Homodimer.</text>
</comment>
<feature type="binding site" evidence="7">
    <location>
        <position position="148"/>
    </location>
    <ligand>
        <name>substrate</name>
    </ligand>
</feature>
<dbReference type="PANTHER" id="PTHR21091:SF169">
    <property type="entry name" value="UROPORPHYRINOGEN DECARBOXYLASE"/>
    <property type="match status" value="1"/>
</dbReference>
<dbReference type="PROSITE" id="PS00906">
    <property type="entry name" value="UROD_1"/>
    <property type="match status" value="1"/>
</dbReference>
<feature type="binding site" evidence="7">
    <location>
        <position position="203"/>
    </location>
    <ligand>
        <name>substrate</name>
    </ligand>
</feature>
<feature type="binding site" evidence="7">
    <location>
        <position position="72"/>
    </location>
    <ligand>
        <name>substrate</name>
    </ligand>
</feature>
<feature type="binding site" evidence="7">
    <location>
        <position position="319"/>
    </location>
    <ligand>
        <name>substrate</name>
    </ligand>
</feature>
<dbReference type="EMBL" id="JBHSCW010000007">
    <property type="protein sequence ID" value="MFC4352341.1"/>
    <property type="molecule type" value="Genomic_DNA"/>
</dbReference>
<protein>
    <recommendedName>
        <fullName evidence="3 7">Uroporphyrinogen decarboxylase</fullName>
        <shortName evidence="7">UPD</shortName>
        <shortName evidence="7">URO-D</shortName>
        <ecNumber evidence="3 7">4.1.1.37</ecNumber>
    </recommendedName>
</protein>
<comment type="catalytic activity">
    <reaction evidence="7 8">
        <text>uroporphyrinogen III + 4 H(+) = coproporphyrinogen III + 4 CO2</text>
        <dbReference type="Rhea" id="RHEA:19865"/>
        <dbReference type="ChEBI" id="CHEBI:15378"/>
        <dbReference type="ChEBI" id="CHEBI:16526"/>
        <dbReference type="ChEBI" id="CHEBI:57308"/>
        <dbReference type="ChEBI" id="CHEBI:57309"/>
        <dbReference type="EC" id="4.1.1.37"/>
    </reaction>
</comment>
<evidence type="ECO:0000259" key="10">
    <source>
        <dbReference type="PROSITE" id="PS00906"/>
    </source>
</evidence>
<evidence type="ECO:0000313" key="12">
    <source>
        <dbReference type="EMBL" id="MFC4352341.1"/>
    </source>
</evidence>
<gene>
    <name evidence="7 12" type="primary">hemE</name>
    <name evidence="12" type="ORF">ACFOW6_12400</name>
</gene>
<dbReference type="Pfam" id="PF01208">
    <property type="entry name" value="URO-D"/>
    <property type="match status" value="1"/>
</dbReference>
<evidence type="ECO:0000313" key="13">
    <source>
        <dbReference type="Proteomes" id="UP001595799"/>
    </source>
</evidence>
<feature type="domain" description="Uroporphyrinogen decarboxylase (URO-D)" evidence="11">
    <location>
        <begin position="136"/>
        <end position="152"/>
    </location>
</feature>
<dbReference type="NCBIfam" id="TIGR01464">
    <property type="entry name" value="hemE"/>
    <property type="match status" value="1"/>
</dbReference>
<name>A0ABV8UM50_9PROT</name>
<dbReference type="GO" id="GO:0004853">
    <property type="term" value="F:uroporphyrinogen decarboxylase activity"/>
    <property type="evidence" value="ECO:0007669"/>
    <property type="project" value="UniProtKB-EC"/>
</dbReference>
<evidence type="ECO:0000256" key="8">
    <source>
        <dbReference type="RuleBase" id="RU000554"/>
    </source>
</evidence>
<evidence type="ECO:0000256" key="4">
    <source>
        <dbReference type="ARBA" id="ARBA00022793"/>
    </source>
</evidence>
<keyword evidence="6 7" id="KW-0627">Porphyrin biosynthesis</keyword>
<comment type="subcellular location">
    <subcellularLocation>
        <location evidence="7">Cytoplasm</location>
    </subcellularLocation>
</comment>
<evidence type="ECO:0000256" key="7">
    <source>
        <dbReference type="HAMAP-Rule" id="MF_00218"/>
    </source>
</evidence>
<sequence>MKPLLQALKGNILSPPPVWFMRQAGRYLPEYREVRSRAGSFLDLCKTPELAEKVTLQPVHRFGMDGAILFSDILVVAEALGQKLWFEEGTGPRLEALDSADDLNRLTTRHFHEHLHPVYQTLERLQESVPATVTRIGFAGAPWTVASYMIEGGSSRDFLKSRLWAYRDPNSFARLIELLVDVTSDYLVHQVSAGAEAVQLFDSWAGIWPEAEFRRWSLEPCRRIIERVHESYPEVPVIYFPRGAGVLYEACAVESGAQALSLDSSVPLRWARDVLQPHVTLQGNLDPACLVAGGRAMESAAESLLRMLDEGPFIFNLGHGIDKTTPPEHVTELMEIIRGKSAQAPT</sequence>
<dbReference type="Proteomes" id="UP001595799">
    <property type="component" value="Unassembled WGS sequence"/>
</dbReference>
<comment type="caution">
    <text evidence="12">The sequence shown here is derived from an EMBL/GenBank/DDBJ whole genome shotgun (WGS) entry which is preliminary data.</text>
</comment>
<keyword evidence="7" id="KW-0963">Cytoplasm</keyword>
<dbReference type="InterPro" id="IPR000257">
    <property type="entry name" value="Uroporphyrinogen_deCOase"/>
</dbReference>
<feature type="domain" description="Uroporphyrinogen decarboxylase (URO-D)" evidence="10">
    <location>
        <begin position="17"/>
        <end position="26"/>
    </location>
</feature>
<dbReference type="PROSITE" id="PS00907">
    <property type="entry name" value="UROD_2"/>
    <property type="match status" value="1"/>
</dbReference>
<evidence type="ECO:0000256" key="9">
    <source>
        <dbReference type="RuleBase" id="RU004169"/>
    </source>
</evidence>
<comment type="caution">
    <text evidence="7">Lacks conserved residue(s) required for the propagation of feature annotation.</text>
</comment>
<dbReference type="RefSeq" id="WP_382422692.1">
    <property type="nucleotide sequence ID" value="NZ_JBHSCW010000007.1"/>
</dbReference>
<feature type="binding site" evidence="7">
    <location>
        <begin position="22"/>
        <end position="26"/>
    </location>
    <ligand>
        <name>substrate</name>
    </ligand>
</feature>
<dbReference type="Gene3D" id="3.20.20.210">
    <property type="match status" value="1"/>
</dbReference>
<dbReference type="HAMAP" id="MF_00218">
    <property type="entry name" value="URO_D"/>
    <property type="match status" value="1"/>
</dbReference>
<dbReference type="CDD" id="cd00717">
    <property type="entry name" value="URO-D"/>
    <property type="match status" value="1"/>
</dbReference>
<evidence type="ECO:0000256" key="2">
    <source>
        <dbReference type="ARBA" id="ARBA00009935"/>
    </source>
</evidence>
<proteinExistence type="inferred from homology"/>
<evidence type="ECO:0000259" key="11">
    <source>
        <dbReference type="PROSITE" id="PS00907"/>
    </source>
</evidence>
<dbReference type="InterPro" id="IPR006361">
    <property type="entry name" value="Uroporphyrinogen_deCO2ase_HemE"/>
</dbReference>
<keyword evidence="5 7" id="KW-0456">Lyase</keyword>
<accession>A0ABV8UM50</accession>
<evidence type="ECO:0000256" key="3">
    <source>
        <dbReference type="ARBA" id="ARBA00012288"/>
    </source>
</evidence>
<keyword evidence="13" id="KW-1185">Reference proteome</keyword>
<evidence type="ECO:0000256" key="1">
    <source>
        <dbReference type="ARBA" id="ARBA00004804"/>
    </source>
</evidence>
<comment type="pathway">
    <text evidence="1 7 8">Porphyrin-containing compound metabolism; protoporphyrin-IX biosynthesis; coproporphyrinogen-III from 5-aminolevulinate: step 4/4.</text>
</comment>
<comment type="function">
    <text evidence="7">Catalyzes the decarboxylation of four acetate groups of uroporphyrinogen-III to yield coproporphyrinogen-III.</text>
</comment>
<dbReference type="SUPFAM" id="SSF51726">
    <property type="entry name" value="UROD/MetE-like"/>
    <property type="match status" value="1"/>
</dbReference>
<comment type="similarity">
    <text evidence="2 7 9">Belongs to the uroporphyrinogen decarboxylase family.</text>
</comment>
<evidence type="ECO:0000256" key="5">
    <source>
        <dbReference type="ARBA" id="ARBA00023239"/>
    </source>
</evidence>
<dbReference type="InterPro" id="IPR038071">
    <property type="entry name" value="UROD/MetE-like_sf"/>
</dbReference>
<dbReference type="PANTHER" id="PTHR21091">
    <property type="entry name" value="METHYLTETRAHYDROFOLATE:HOMOCYSTEINE METHYLTRANSFERASE RELATED"/>
    <property type="match status" value="1"/>
</dbReference>
<dbReference type="EC" id="4.1.1.37" evidence="3 7"/>
<keyword evidence="4 7" id="KW-0210">Decarboxylase</keyword>
<feature type="site" description="Transition state stabilizer" evidence="7">
    <location>
        <position position="72"/>
    </location>
</feature>
<organism evidence="12 13">
    <name type="scientific">Fodinicurvata halophila</name>
    <dbReference type="NCBI Taxonomy" id="1419723"/>
    <lineage>
        <taxon>Bacteria</taxon>
        <taxon>Pseudomonadati</taxon>
        <taxon>Pseudomonadota</taxon>
        <taxon>Alphaproteobacteria</taxon>
        <taxon>Rhodospirillales</taxon>
        <taxon>Rhodovibrionaceae</taxon>
        <taxon>Fodinicurvata</taxon>
    </lineage>
</organism>
<reference evidence="13" key="1">
    <citation type="journal article" date="2019" name="Int. J. Syst. Evol. Microbiol.">
        <title>The Global Catalogue of Microorganisms (GCM) 10K type strain sequencing project: providing services to taxonomists for standard genome sequencing and annotation.</title>
        <authorList>
            <consortium name="The Broad Institute Genomics Platform"/>
            <consortium name="The Broad Institute Genome Sequencing Center for Infectious Disease"/>
            <person name="Wu L."/>
            <person name="Ma J."/>
        </authorList>
    </citation>
    <scope>NUCLEOTIDE SEQUENCE [LARGE SCALE GENOMIC DNA]</scope>
    <source>
        <strain evidence="13">CECT 8472</strain>
    </source>
</reference>
<evidence type="ECO:0000256" key="6">
    <source>
        <dbReference type="ARBA" id="ARBA00023244"/>
    </source>
</evidence>